<organism evidence="3 4">
    <name type="scientific">Synchytrium endobioticum</name>
    <dbReference type="NCBI Taxonomy" id="286115"/>
    <lineage>
        <taxon>Eukaryota</taxon>
        <taxon>Fungi</taxon>
        <taxon>Fungi incertae sedis</taxon>
        <taxon>Chytridiomycota</taxon>
        <taxon>Chytridiomycota incertae sedis</taxon>
        <taxon>Chytridiomycetes</taxon>
        <taxon>Synchytriales</taxon>
        <taxon>Synchytriaceae</taxon>
        <taxon>Synchytrium</taxon>
    </lineage>
</organism>
<evidence type="ECO:0000259" key="2">
    <source>
        <dbReference type="PROSITE" id="PS50213"/>
    </source>
</evidence>
<feature type="chain" id="PRO_5021232703" description="FAS1 domain-containing protein" evidence="1">
    <location>
        <begin position="21"/>
        <end position="351"/>
    </location>
</feature>
<feature type="domain" description="FAS1" evidence="2">
    <location>
        <begin position="177"/>
        <end position="307"/>
    </location>
</feature>
<reference evidence="3 4" key="1">
    <citation type="journal article" date="2019" name="Sci. Rep.">
        <title>Comparative genomics of chytrid fungi reveal insights into the obligate biotrophic and pathogenic lifestyle of Synchytrium endobioticum.</title>
        <authorList>
            <person name="van de Vossenberg B.T.L.H."/>
            <person name="Warris S."/>
            <person name="Nguyen H.D.T."/>
            <person name="van Gent-Pelzer M.P.E."/>
            <person name="Joly D.L."/>
            <person name="van de Geest H.C."/>
            <person name="Bonants P.J.M."/>
            <person name="Smith D.S."/>
            <person name="Levesque C.A."/>
            <person name="van der Lee T.A.J."/>
        </authorList>
    </citation>
    <scope>NUCLEOTIDE SEQUENCE [LARGE SCALE GENOMIC DNA]</scope>
    <source>
        <strain evidence="3 4">LEV6574</strain>
    </source>
</reference>
<dbReference type="SMART" id="SM00554">
    <property type="entry name" value="FAS1"/>
    <property type="match status" value="2"/>
</dbReference>
<keyword evidence="1" id="KW-0732">Signal</keyword>
<dbReference type="AlphaFoldDB" id="A0A507D9I1"/>
<dbReference type="InterPro" id="IPR050904">
    <property type="entry name" value="Adhesion/Biosynth-related"/>
</dbReference>
<dbReference type="PROSITE" id="PS50213">
    <property type="entry name" value="FAS1"/>
    <property type="match status" value="2"/>
</dbReference>
<dbReference type="PANTHER" id="PTHR10900:SF77">
    <property type="entry name" value="FI19380P1"/>
    <property type="match status" value="1"/>
</dbReference>
<dbReference type="EMBL" id="QEAM01000056">
    <property type="protein sequence ID" value="TPX48262.1"/>
    <property type="molecule type" value="Genomic_DNA"/>
</dbReference>
<dbReference type="GO" id="GO:0005615">
    <property type="term" value="C:extracellular space"/>
    <property type="evidence" value="ECO:0007669"/>
    <property type="project" value="TreeGrafter"/>
</dbReference>
<evidence type="ECO:0000313" key="3">
    <source>
        <dbReference type="EMBL" id="TPX48262.1"/>
    </source>
</evidence>
<evidence type="ECO:0000313" key="4">
    <source>
        <dbReference type="Proteomes" id="UP000320475"/>
    </source>
</evidence>
<comment type="caution">
    <text evidence="3">The sequence shown here is derived from an EMBL/GenBank/DDBJ whole genome shotgun (WGS) entry which is preliminary data.</text>
</comment>
<dbReference type="InterPro" id="IPR036378">
    <property type="entry name" value="FAS1_dom_sf"/>
</dbReference>
<accession>A0A507D9I1</accession>
<dbReference type="Pfam" id="PF02469">
    <property type="entry name" value="Fasciclin"/>
    <property type="match status" value="2"/>
</dbReference>
<dbReference type="VEuPathDB" id="FungiDB:SeMB42_g00692"/>
<dbReference type="InterPro" id="IPR000782">
    <property type="entry name" value="FAS1_domain"/>
</dbReference>
<dbReference type="Gene3D" id="2.30.180.10">
    <property type="entry name" value="FAS1 domain"/>
    <property type="match status" value="2"/>
</dbReference>
<proteinExistence type="predicted"/>
<evidence type="ECO:0000256" key="1">
    <source>
        <dbReference type="SAM" id="SignalP"/>
    </source>
</evidence>
<dbReference type="PANTHER" id="PTHR10900">
    <property type="entry name" value="PERIOSTIN-RELATED"/>
    <property type="match status" value="1"/>
</dbReference>
<feature type="domain" description="FAS1" evidence="2">
    <location>
        <begin position="20"/>
        <end position="175"/>
    </location>
</feature>
<gene>
    <name evidence="3" type="ORF">SeLEV6574_g02143</name>
</gene>
<dbReference type="Proteomes" id="UP000320475">
    <property type="component" value="Unassembled WGS sequence"/>
</dbReference>
<dbReference type="SUPFAM" id="SSF82153">
    <property type="entry name" value="FAS1 domain"/>
    <property type="match status" value="2"/>
</dbReference>
<sequence length="351" mass="35441">MKVSVSAIGAFALLTPLVSGQTIMDIFNTYSHVGSGKSYTLANITDALKADPAALALVNQGGSTFFAPIDSSYIPAVGGLGAAATPNYLHAALSYHTLLSQLYNPGGSAQAYALLETALKAPISSQYVNLPNGGQKIVALKGQPTKLKYGQPSQAVILETIVASNGIVNVIDQFLLVPPAVSASASTFGATQFVKYLGQANMTSMVDGLSGVTVLVPQDNAFQAIASTLAGYSTQQLQTLLQSHIIKQTVFSTNIVGGAALTTFGGPSVSLSGTGGLTATGDNVTATVVNSDVTVAGGAMHVIDTVLFATAAPSAPATTNPTPNANDASRLSISRAVVSLVGAAVIAALAL</sequence>
<protein>
    <recommendedName>
        <fullName evidence="2">FAS1 domain-containing protein</fullName>
    </recommendedName>
</protein>
<name>A0A507D9I1_9FUNG</name>
<dbReference type="OrthoDB" id="286301at2759"/>
<feature type="signal peptide" evidence="1">
    <location>
        <begin position="1"/>
        <end position="20"/>
    </location>
</feature>